<dbReference type="Pfam" id="PF20795">
    <property type="entry name" value="DUF6841"/>
    <property type="match status" value="1"/>
</dbReference>
<dbReference type="RefSeq" id="WP_274188827.1">
    <property type="nucleotide sequence ID" value="NZ_BAABHN010000012.1"/>
</dbReference>
<dbReference type="InterPro" id="IPR049219">
    <property type="entry name" value="DUF6841"/>
</dbReference>
<evidence type="ECO:0000313" key="2">
    <source>
        <dbReference type="EMBL" id="MFC4831920.1"/>
    </source>
</evidence>
<gene>
    <name evidence="2" type="ORF">ACFPEL_05810</name>
</gene>
<sequence length="132" mass="14285">MTSEDVELWFATYLDCFVALGRGERDDVEAILGFYGVPMLLSSPGGTGWLHDAEQVVGVTRAQIEGLRHAGFDRTEVEASVTVVLNDTCARYEARFRRRAADDTEIASFSASYLIAEGPDGPRIAALAVGKA</sequence>
<dbReference type="EMBL" id="JBHSIM010000012">
    <property type="protein sequence ID" value="MFC4831920.1"/>
    <property type="molecule type" value="Genomic_DNA"/>
</dbReference>
<keyword evidence="3" id="KW-1185">Reference proteome</keyword>
<protein>
    <recommendedName>
        <fullName evidence="1">DUF6841 domain-containing protein</fullName>
    </recommendedName>
</protein>
<name>A0ABV9RHV8_9PSEU</name>
<accession>A0ABV9RHV8</accession>
<comment type="caution">
    <text evidence="2">The sequence shown here is derived from an EMBL/GenBank/DDBJ whole genome shotgun (WGS) entry which is preliminary data.</text>
</comment>
<evidence type="ECO:0000259" key="1">
    <source>
        <dbReference type="Pfam" id="PF20795"/>
    </source>
</evidence>
<dbReference type="Proteomes" id="UP001595909">
    <property type="component" value="Unassembled WGS sequence"/>
</dbReference>
<proteinExistence type="predicted"/>
<evidence type="ECO:0000313" key="3">
    <source>
        <dbReference type="Proteomes" id="UP001595909"/>
    </source>
</evidence>
<feature type="domain" description="DUF6841" evidence="1">
    <location>
        <begin position="5"/>
        <end position="129"/>
    </location>
</feature>
<reference evidence="3" key="1">
    <citation type="journal article" date="2019" name="Int. J. Syst. Evol. Microbiol.">
        <title>The Global Catalogue of Microorganisms (GCM) 10K type strain sequencing project: providing services to taxonomists for standard genome sequencing and annotation.</title>
        <authorList>
            <consortium name="The Broad Institute Genomics Platform"/>
            <consortium name="The Broad Institute Genome Sequencing Center for Infectious Disease"/>
            <person name="Wu L."/>
            <person name="Ma J."/>
        </authorList>
    </citation>
    <scope>NUCLEOTIDE SEQUENCE [LARGE SCALE GENOMIC DNA]</scope>
    <source>
        <strain evidence="3">CCUG 50347</strain>
    </source>
</reference>
<organism evidence="2 3">
    <name type="scientific">Actinomycetospora chibensis</name>
    <dbReference type="NCBI Taxonomy" id="663606"/>
    <lineage>
        <taxon>Bacteria</taxon>
        <taxon>Bacillati</taxon>
        <taxon>Actinomycetota</taxon>
        <taxon>Actinomycetes</taxon>
        <taxon>Pseudonocardiales</taxon>
        <taxon>Pseudonocardiaceae</taxon>
        <taxon>Actinomycetospora</taxon>
    </lineage>
</organism>